<dbReference type="Proteomes" id="UP000621560">
    <property type="component" value="Unassembled WGS sequence"/>
</dbReference>
<evidence type="ECO:0000256" key="6">
    <source>
        <dbReference type="ARBA" id="ARBA00023135"/>
    </source>
</evidence>
<dbReference type="SMART" id="SM00962">
    <property type="entry name" value="SRP54"/>
    <property type="match status" value="1"/>
</dbReference>
<reference evidence="14" key="1">
    <citation type="submission" date="2020-09" db="EMBL/GenBank/DDBJ databases">
        <title>A novel bacterium of genus Paenibacillus, isolated from South China Sea.</title>
        <authorList>
            <person name="Huang H."/>
            <person name="Mo K."/>
            <person name="Hu Y."/>
        </authorList>
    </citation>
    <scope>NUCLEOTIDE SEQUENCE</scope>
    <source>
        <strain evidence="14">IB182496</strain>
    </source>
</reference>
<dbReference type="PANTHER" id="PTHR11564:SF5">
    <property type="entry name" value="SIGNAL RECOGNITION PARTICLE SUBUNIT SRP54"/>
    <property type="match status" value="1"/>
</dbReference>
<evidence type="ECO:0000256" key="4">
    <source>
        <dbReference type="ARBA" id="ARBA00022884"/>
    </source>
</evidence>
<feature type="region of interest" description="Disordered" evidence="10">
    <location>
        <begin position="433"/>
        <end position="461"/>
    </location>
</feature>
<dbReference type="GO" id="GO:0008312">
    <property type="term" value="F:7S RNA binding"/>
    <property type="evidence" value="ECO:0007669"/>
    <property type="project" value="InterPro"/>
</dbReference>
<dbReference type="SMART" id="SM00382">
    <property type="entry name" value="AAA"/>
    <property type="match status" value="1"/>
</dbReference>
<evidence type="ECO:0000259" key="11">
    <source>
        <dbReference type="SMART" id="SM00382"/>
    </source>
</evidence>
<feature type="domain" description="Signal recognition particle SRP54 helical bundle" evidence="13">
    <location>
        <begin position="2"/>
        <end position="87"/>
    </location>
</feature>
<dbReference type="GO" id="GO:0003924">
    <property type="term" value="F:GTPase activity"/>
    <property type="evidence" value="ECO:0007669"/>
    <property type="project" value="UniProtKB-UniRule"/>
</dbReference>
<feature type="domain" description="SRP54-type proteins GTP-binding" evidence="12">
    <location>
        <begin position="101"/>
        <end position="296"/>
    </location>
</feature>
<keyword evidence="5 9" id="KW-0342">GTP-binding</keyword>
<feature type="binding site" evidence="9">
    <location>
        <begin position="190"/>
        <end position="194"/>
    </location>
    <ligand>
        <name>GTP</name>
        <dbReference type="ChEBI" id="CHEBI:37565"/>
    </ligand>
</feature>
<dbReference type="InterPro" id="IPR042101">
    <property type="entry name" value="SRP54_N_sf"/>
</dbReference>
<evidence type="ECO:0000259" key="13">
    <source>
        <dbReference type="SMART" id="SM00963"/>
    </source>
</evidence>
<organism evidence="14 15">
    <name type="scientific">Paenibacillus sabuli</name>
    <dbReference type="NCBI Taxonomy" id="2772509"/>
    <lineage>
        <taxon>Bacteria</taxon>
        <taxon>Bacillati</taxon>
        <taxon>Bacillota</taxon>
        <taxon>Bacilli</taxon>
        <taxon>Bacillales</taxon>
        <taxon>Paenibacillaceae</taxon>
        <taxon>Paenibacillus</taxon>
    </lineage>
</organism>
<evidence type="ECO:0000256" key="10">
    <source>
        <dbReference type="SAM" id="MobiDB-lite"/>
    </source>
</evidence>
<comment type="subunit">
    <text evidence="9">Part of the signal recognition particle protein translocation system, which is composed of SRP and FtsY.</text>
</comment>
<dbReference type="Gene3D" id="3.40.50.300">
    <property type="entry name" value="P-loop containing nucleotide triphosphate hydrolases"/>
    <property type="match status" value="1"/>
</dbReference>
<dbReference type="CDD" id="cd18539">
    <property type="entry name" value="SRP_G"/>
    <property type="match status" value="1"/>
</dbReference>
<keyword evidence="6 9" id="KW-0733">Signal recognition particle</keyword>
<dbReference type="GO" id="GO:0048500">
    <property type="term" value="C:signal recognition particle"/>
    <property type="evidence" value="ECO:0007669"/>
    <property type="project" value="UniProtKB-UniRule"/>
</dbReference>
<keyword evidence="15" id="KW-1185">Reference proteome</keyword>
<proteinExistence type="inferred from homology"/>
<keyword evidence="7 9" id="KW-0687">Ribonucleoprotein</keyword>
<evidence type="ECO:0000256" key="7">
    <source>
        <dbReference type="ARBA" id="ARBA00023274"/>
    </source>
</evidence>
<dbReference type="Pfam" id="PF00448">
    <property type="entry name" value="SRP54"/>
    <property type="match status" value="1"/>
</dbReference>
<dbReference type="Gene3D" id="1.10.260.30">
    <property type="entry name" value="Signal recognition particle, SRP54 subunit, M-domain"/>
    <property type="match status" value="1"/>
</dbReference>
<dbReference type="InterPro" id="IPR000897">
    <property type="entry name" value="SRP54_GTPase_dom"/>
</dbReference>
<gene>
    <name evidence="9 14" type="primary">ffh</name>
    <name evidence="14" type="ORF">IDH44_12990</name>
</gene>
<evidence type="ECO:0000256" key="5">
    <source>
        <dbReference type="ARBA" id="ARBA00023134"/>
    </source>
</evidence>
<dbReference type="PANTHER" id="PTHR11564">
    <property type="entry name" value="SIGNAL RECOGNITION PARTICLE 54K PROTEIN SRP54"/>
    <property type="match status" value="1"/>
</dbReference>
<comment type="similarity">
    <text evidence="1 9">Belongs to the GTP-binding SRP family. SRP54 subfamily.</text>
</comment>
<evidence type="ECO:0000259" key="12">
    <source>
        <dbReference type="SMART" id="SM00962"/>
    </source>
</evidence>
<comment type="caution">
    <text evidence="14">The sequence shown here is derived from an EMBL/GenBank/DDBJ whole genome shotgun (WGS) entry which is preliminary data.</text>
</comment>
<dbReference type="Pfam" id="PF02978">
    <property type="entry name" value="SRP_SPB"/>
    <property type="match status" value="1"/>
</dbReference>
<keyword evidence="3 9" id="KW-0378">Hydrolase</keyword>
<dbReference type="InterPro" id="IPR003593">
    <property type="entry name" value="AAA+_ATPase"/>
</dbReference>
<dbReference type="InterPro" id="IPR027417">
    <property type="entry name" value="P-loop_NTPase"/>
</dbReference>
<comment type="function">
    <text evidence="9">Involved in targeting and insertion of nascent membrane proteins into the cytoplasmic membrane. Binds to the hydrophobic signal sequence of the ribosome-nascent chain (RNC) as it emerges from the ribosomes. The SRP-RNC complex is then targeted to the cytoplasmic membrane where it interacts with the SRP receptor FtsY.</text>
</comment>
<dbReference type="RefSeq" id="WP_190918276.1">
    <property type="nucleotide sequence ID" value="NZ_JACXIZ010000021.1"/>
</dbReference>
<comment type="subcellular location">
    <subcellularLocation>
        <location evidence="9">Cytoplasm</location>
    </subcellularLocation>
    <text evidence="9">The SRP-RNC complex is targeted to the cytoplasmic membrane.</text>
</comment>
<dbReference type="Gene3D" id="1.20.120.140">
    <property type="entry name" value="Signal recognition particle SRP54, nucleotide-binding domain"/>
    <property type="match status" value="1"/>
</dbReference>
<dbReference type="GO" id="GO:0005525">
    <property type="term" value="F:GTP binding"/>
    <property type="evidence" value="ECO:0007669"/>
    <property type="project" value="UniProtKB-UniRule"/>
</dbReference>
<evidence type="ECO:0000256" key="1">
    <source>
        <dbReference type="ARBA" id="ARBA00005450"/>
    </source>
</evidence>
<dbReference type="Pfam" id="PF02881">
    <property type="entry name" value="SRP54_N"/>
    <property type="match status" value="1"/>
</dbReference>
<dbReference type="AlphaFoldDB" id="A0A927BV90"/>
<dbReference type="SUPFAM" id="SSF47446">
    <property type="entry name" value="Signal peptide-binding domain"/>
    <property type="match status" value="1"/>
</dbReference>
<dbReference type="InterPro" id="IPR004780">
    <property type="entry name" value="SRP"/>
</dbReference>
<dbReference type="SUPFAM" id="SSF52540">
    <property type="entry name" value="P-loop containing nucleoside triphosphate hydrolases"/>
    <property type="match status" value="1"/>
</dbReference>
<feature type="domain" description="AAA+ ATPase" evidence="11">
    <location>
        <begin position="100"/>
        <end position="247"/>
    </location>
</feature>
<accession>A0A927BV90</accession>
<dbReference type="EMBL" id="JACXIZ010000021">
    <property type="protein sequence ID" value="MBD2846114.1"/>
    <property type="molecule type" value="Genomic_DNA"/>
</dbReference>
<dbReference type="InterPro" id="IPR013822">
    <property type="entry name" value="Signal_recog_particl_SRP54_hlx"/>
</dbReference>
<keyword evidence="2 9" id="KW-0547">Nucleotide-binding</keyword>
<evidence type="ECO:0000256" key="9">
    <source>
        <dbReference type="HAMAP-Rule" id="MF_00306"/>
    </source>
</evidence>
<keyword evidence="9" id="KW-0963">Cytoplasm</keyword>
<comment type="domain">
    <text evidence="9">Composed of three domains: the N-terminal N domain, which is responsible for interactions with the ribosome, the central G domain, which binds GTP, and the C-terminal M domain, which binds the RNA and the signal sequence of the RNC.</text>
</comment>
<dbReference type="NCBIfam" id="TIGR00959">
    <property type="entry name" value="ffh"/>
    <property type="match status" value="1"/>
</dbReference>
<evidence type="ECO:0000313" key="15">
    <source>
        <dbReference type="Proteomes" id="UP000621560"/>
    </source>
</evidence>
<evidence type="ECO:0000256" key="3">
    <source>
        <dbReference type="ARBA" id="ARBA00022801"/>
    </source>
</evidence>
<evidence type="ECO:0000313" key="14">
    <source>
        <dbReference type="EMBL" id="MBD2846114.1"/>
    </source>
</evidence>
<dbReference type="InterPro" id="IPR036891">
    <property type="entry name" value="Signal_recog_part_SRP54_M_sf"/>
</dbReference>
<dbReference type="InterPro" id="IPR022941">
    <property type="entry name" value="SRP54"/>
</dbReference>
<dbReference type="EC" id="3.6.5.4" evidence="9"/>
<dbReference type="GO" id="GO:0006614">
    <property type="term" value="P:SRP-dependent cotranslational protein targeting to membrane"/>
    <property type="evidence" value="ECO:0007669"/>
    <property type="project" value="InterPro"/>
</dbReference>
<dbReference type="InterPro" id="IPR004125">
    <property type="entry name" value="Signal_recog_particle_SRP54_M"/>
</dbReference>
<keyword evidence="4 9" id="KW-0694">RNA-binding</keyword>
<protein>
    <recommendedName>
        <fullName evidence="9">Signal recognition particle protein</fullName>
        <ecNumber evidence="9">3.6.5.4</ecNumber>
    </recommendedName>
    <alternativeName>
        <fullName evidence="9">Fifty-four homolog</fullName>
    </alternativeName>
</protein>
<dbReference type="HAMAP" id="MF_00306">
    <property type="entry name" value="SRP54"/>
    <property type="match status" value="1"/>
</dbReference>
<evidence type="ECO:0000256" key="2">
    <source>
        <dbReference type="ARBA" id="ARBA00022741"/>
    </source>
</evidence>
<dbReference type="SMART" id="SM00963">
    <property type="entry name" value="SRP54_N"/>
    <property type="match status" value="1"/>
</dbReference>
<dbReference type="FunFam" id="3.40.50.300:FF:000022">
    <property type="entry name" value="Signal recognition particle 54 kDa subunit"/>
    <property type="match status" value="1"/>
</dbReference>
<feature type="binding site" evidence="9">
    <location>
        <begin position="108"/>
        <end position="115"/>
    </location>
    <ligand>
        <name>GTP</name>
        <dbReference type="ChEBI" id="CHEBI:37565"/>
    </ligand>
</feature>
<comment type="catalytic activity">
    <reaction evidence="8 9">
        <text>GTP + H2O = GDP + phosphate + H(+)</text>
        <dbReference type="Rhea" id="RHEA:19669"/>
        <dbReference type="ChEBI" id="CHEBI:15377"/>
        <dbReference type="ChEBI" id="CHEBI:15378"/>
        <dbReference type="ChEBI" id="CHEBI:37565"/>
        <dbReference type="ChEBI" id="CHEBI:43474"/>
        <dbReference type="ChEBI" id="CHEBI:58189"/>
        <dbReference type="EC" id="3.6.5.4"/>
    </reaction>
</comment>
<sequence length="461" mass="50310">MAFEGLASRLQGVFGKLKGKGKVSDEDVAEAMREVRLALLEADVNFKVVKQFISSVKEKAVGQDVMKSFTPGMVIIDIVNKELTELMGGTQSKLARANRPPTVIMMAGLQGAGKTTTSGKLAKLLQKGNHKPLLVACDIYRPAAIKQLQVLGSQIGAPVFSMGDQASPVDIARAALEEAKANNNDYVIIDTAGRLHIDEALMEELRQVHAVAKPDEVLLVIDAMTGQDAVNVAESFHSQLELSGVVLTKLDGDTRGGAALSVKAVTGCPIKFAAMGEKIDSLEPFHPDRMASRILGMGDMLSLIEKAQTNIDAEKAAEMERKMRNAEFTFEDFLEQMAQVRKMGPLDQLLEMVPGMNKMKGLKDMKVDERQINRVEAIVKSMTTEEKNKPDLLNHSRRKRIAAGSGQTVADVNRLIKQFDDMRKMMKQFSTMMDGQKGKKGAKGMKGMKGMLGGNNRFPFG</sequence>
<name>A0A927BV90_9BACL</name>
<evidence type="ECO:0000256" key="8">
    <source>
        <dbReference type="ARBA" id="ARBA00048027"/>
    </source>
</evidence>
<feature type="binding site" evidence="9">
    <location>
        <begin position="248"/>
        <end position="251"/>
    </location>
    <ligand>
        <name>GTP</name>
        <dbReference type="ChEBI" id="CHEBI:37565"/>
    </ligand>
</feature>